<accession>A0A0S4KSX6</accession>
<evidence type="ECO:0000313" key="1">
    <source>
        <dbReference type="EMBL" id="CUQ66413.1"/>
    </source>
</evidence>
<dbReference type="KEGG" id="nio:NITINOP_1438"/>
<dbReference type="AlphaFoldDB" id="A0A0S4KSX6"/>
<dbReference type="Proteomes" id="UP000066284">
    <property type="component" value="Chromosome 1"/>
</dbReference>
<organism evidence="1 2">
    <name type="scientific">Candidatus Nitrospira inopinata</name>
    <dbReference type="NCBI Taxonomy" id="1715989"/>
    <lineage>
        <taxon>Bacteria</taxon>
        <taxon>Pseudomonadati</taxon>
        <taxon>Nitrospirota</taxon>
        <taxon>Nitrospiria</taxon>
        <taxon>Nitrospirales</taxon>
        <taxon>Nitrospiraceae</taxon>
        <taxon>Nitrospira</taxon>
    </lineage>
</organism>
<protein>
    <submittedName>
        <fullName evidence="1">Uncharacterized protein</fullName>
    </submittedName>
</protein>
<reference evidence="2" key="1">
    <citation type="submission" date="2015-09" db="EMBL/GenBank/DDBJ databases">
        <authorList>
            <person name="Daims H."/>
        </authorList>
    </citation>
    <scope>NUCLEOTIDE SEQUENCE [LARGE SCALE GENOMIC DNA]</scope>
</reference>
<sequence>MATPRSRPFLFFPLVGMPLQGLGSTRGRAITNNKADEQQAPASTGLMDQVASRLPSHPSFLEKSQETWMAAARSARSPAHIKKSWAASLSLRPLERPVNGVDLFS</sequence>
<dbReference type="EMBL" id="LN885086">
    <property type="protein sequence ID" value="CUQ66413.1"/>
    <property type="molecule type" value="Genomic_DNA"/>
</dbReference>
<evidence type="ECO:0000313" key="2">
    <source>
        <dbReference type="Proteomes" id="UP000066284"/>
    </source>
</evidence>
<keyword evidence="2" id="KW-1185">Reference proteome</keyword>
<proteinExistence type="predicted"/>
<dbReference type="STRING" id="1715989.NITINOP_1438"/>
<name>A0A0S4KSX6_9BACT</name>
<gene>
    <name evidence="1" type="ORF">NITINOP_1438</name>
</gene>